<dbReference type="Proteomes" id="UP001159363">
    <property type="component" value="Chromosome 5"/>
</dbReference>
<gene>
    <name evidence="2" type="ORF">PR048_018303</name>
</gene>
<reference evidence="2 3" key="1">
    <citation type="submission" date="2023-02" db="EMBL/GenBank/DDBJ databases">
        <title>LHISI_Scaffold_Assembly.</title>
        <authorList>
            <person name="Stuart O.P."/>
            <person name="Cleave R."/>
            <person name="Magrath M.J.L."/>
            <person name="Mikheyev A.S."/>
        </authorList>
    </citation>
    <scope>NUCLEOTIDE SEQUENCE [LARGE SCALE GENOMIC DNA]</scope>
    <source>
        <strain evidence="2">Daus_M_001</strain>
        <tissue evidence="2">Leg muscle</tissue>
    </source>
</reference>
<sequence length="89" mass="9719">MKGRGKREIPDKTHRPTASSGTISTCESPVSRTGIEPGSPRWEASVLTAQPPSRPDINQRCTDFEFSVARTTPAKTLYLANCNKLECAI</sequence>
<comment type="caution">
    <text evidence="2">The sequence shown here is derived from an EMBL/GenBank/DDBJ whole genome shotgun (WGS) entry which is preliminary data.</text>
</comment>
<feature type="compositionally biased region" description="Basic and acidic residues" evidence="1">
    <location>
        <begin position="1"/>
        <end position="14"/>
    </location>
</feature>
<keyword evidence="3" id="KW-1185">Reference proteome</keyword>
<evidence type="ECO:0000256" key="1">
    <source>
        <dbReference type="SAM" id="MobiDB-lite"/>
    </source>
</evidence>
<dbReference type="EMBL" id="JARBHB010000006">
    <property type="protein sequence ID" value="KAJ8881817.1"/>
    <property type="molecule type" value="Genomic_DNA"/>
</dbReference>
<feature type="region of interest" description="Disordered" evidence="1">
    <location>
        <begin position="1"/>
        <end position="41"/>
    </location>
</feature>
<feature type="compositionally biased region" description="Polar residues" evidence="1">
    <location>
        <begin position="16"/>
        <end position="31"/>
    </location>
</feature>
<evidence type="ECO:0000313" key="3">
    <source>
        <dbReference type="Proteomes" id="UP001159363"/>
    </source>
</evidence>
<protein>
    <submittedName>
        <fullName evidence="2">Uncharacterized protein</fullName>
    </submittedName>
</protein>
<proteinExistence type="predicted"/>
<organism evidence="2 3">
    <name type="scientific">Dryococelus australis</name>
    <dbReference type="NCBI Taxonomy" id="614101"/>
    <lineage>
        <taxon>Eukaryota</taxon>
        <taxon>Metazoa</taxon>
        <taxon>Ecdysozoa</taxon>
        <taxon>Arthropoda</taxon>
        <taxon>Hexapoda</taxon>
        <taxon>Insecta</taxon>
        <taxon>Pterygota</taxon>
        <taxon>Neoptera</taxon>
        <taxon>Polyneoptera</taxon>
        <taxon>Phasmatodea</taxon>
        <taxon>Verophasmatodea</taxon>
        <taxon>Anareolatae</taxon>
        <taxon>Phasmatidae</taxon>
        <taxon>Eurycanthinae</taxon>
        <taxon>Dryococelus</taxon>
    </lineage>
</organism>
<evidence type="ECO:0000313" key="2">
    <source>
        <dbReference type="EMBL" id="KAJ8881817.1"/>
    </source>
</evidence>
<name>A0ABQ9HBW4_9NEOP</name>
<accession>A0ABQ9HBW4</accession>